<sequence length="262" mass="30781">MFIIQDIGILFNIIIIFLMFFNTFIFQAGLVKLLIHRFTGTIVVTGIYFVLSVSFHVWIQNLRWWNMRMYVWTDGLQALFVFQRFAAVLYYYFYKRTILCLGDPRLYEDSEWLRNEFFRNKGKPPPVLSLPSLEVLLLLNSWYYAAYFVAEILLFVYKSLLLPYTPANLTLDLVMLFLYLGVEVIRIFFGSKGNLSQRKVPFTISLVLLGPSTIMAIYYMLLQTYVLRLEVTINAILLVFYVFELLLYSVGLISFSRAIIID</sequence>
<keyword evidence="7 14" id="KW-0812">Transmembrane</keyword>
<organism evidence="15 16">
    <name type="scientific">Scyliorhinus torazame</name>
    <name type="common">Cloudy catshark</name>
    <name type="synonym">Catulus torazame</name>
    <dbReference type="NCBI Taxonomy" id="75743"/>
    <lineage>
        <taxon>Eukaryota</taxon>
        <taxon>Metazoa</taxon>
        <taxon>Chordata</taxon>
        <taxon>Craniata</taxon>
        <taxon>Vertebrata</taxon>
        <taxon>Chondrichthyes</taxon>
        <taxon>Elasmobranchii</taxon>
        <taxon>Galeomorphii</taxon>
        <taxon>Galeoidea</taxon>
        <taxon>Carcharhiniformes</taxon>
        <taxon>Scyliorhinidae</taxon>
        <taxon>Scyliorhinus</taxon>
    </lineage>
</organism>
<comment type="subcellular location">
    <subcellularLocation>
        <location evidence="3">Cell projection</location>
        <location evidence="3">Cilium</location>
    </subcellularLocation>
    <subcellularLocation>
        <location evidence="2">Vacuole membrane</location>
        <topology evidence="2">Multi-pass membrane protein</topology>
    </subcellularLocation>
</comment>
<feature type="transmembrane region" description="Helical" evidence="14">
    <location>
        <begin position="201"/>
        <end position="221"/>
    </location>
</feature>
<dbReference type="OrthoDB" id="262535at2759"/>
<dbReference type="InterPro" id="IPR024133">
    <property type="entry name" value="TM_138"/>
</dbReference>
<dbReference type="AlphaFoldDB" id="A0A401PT12"/>
<feature type="transmembrane region" description="Helical" evidence="14">
    <location>
        <begin position="233"/>
        <end position="260"/>
    </location>
</feature>
<evidence type="ECO:0000256" key="4">
    <source>
        <dbReference type="ARBA" id="ARBA00010572"/>
    </source>
</evidence>
<comment type="caution">
    <text evidence="15">The sequence shown here is derived from an EMBL/GenBank/DDBJ whole genome shotgun (WGS) entry which is preliminary data.</text>
</comment>
<evidence type="ECO:0000313" key="15">
    <source>
        <dbReference type="EMBL" id="GCB76247.1"/>
    </source>
</evidence>
<keyword evidence="11 14" id="KW-0472">Membrane</keyword>
<evidence type="ECO:0000256" key="13">
    <source>
        <dbReference type="ARBA" id="ARBA00023273"/>
    </source>
</evidence>
<evidence type="ECO:0000256" key="14">
    <source>
        <dbReference type="SAM" id="Phobius"/>
    </source>
</evidence>
<dbReference type="Pfam" id="PF14935">
    <property type="entry name" value="TMEM138"/>
    <property type="match status" value="1"/>
</dbReference>
<keyword evidence="13" id="KW-0966">Cell projection</keyword>
<evidence type="ECO:0000256" key="9">
    <source>
        <dbReference type="ARBA" id="ARBA00022989"/>
    </source>
</evidence>
<dbReference type="GO" id="GO:0005774">
    <property type="term" value="C:vacuolar membrane"/>
    <property type="evidence" value="ECO:0007669"/>
    <property type="project" value="UniProtKB-SubCell"/>
</dbReference>
<evidence type="ECO:0000256" key="10">
    <source>
        <dbReference type="ARBA" id="ARBA00023069"/>
    </source>
</evidence>
<comment type="function">
    <text evidence="1">Required for ciliogenesis.</text>
</comment>
<evidence type="ECO:0000256" key="1">
    <source>
        <dbReference type="ARBA" id="ARBA00003709"/>
    </source>
</evidence>
<reference evidence="15 16" key="1">
    <citation type="journal article" date="2018" name="Nat. Ecol. Evol.">
        <title>Shark genomes provide insights into elasmobranch evolution and the origin of vertebrates.</title>
        <authorList>
            <person name="Hara Y"/>
            <person name="Yamaguchi K"/>
            <person name="Onimaru K"/>
            <person name="Kadota M"/>
            <person name="Koyanagi M"/>
            <person name="Keeley SD"/>
            <person name="Tatsumi K"/>
            <person name="Tanaka K"/>
            <person name="Motone F"/>
            <person name="Kageyama Y"/>
            <person name="Nozu R"/>
            <person name="Adachi N"/>
            <person name="Nishimura O"/>
            <person name="Nakagawa R"/>
            <person name="Tanegashima C"/>
            <person name="Kiyatake I"/>
            <person name="Matsumoto R"/>
            <person name="Murakumo K"/>
            <person name="Nishida K"/>
            <person name="Terakita A"/>
            <person name="Kuratani S"/>
            <person name="Sato K"/>
            <person name="Hyodo S Kuraku.S."/>
        </authorList>
    </citation>
    <scope>NUCLEOTIDE SEQUENCE [LARGE SCALE GENOMIC DNA]</scope>
</reference>
<keyword evidence="16" id="KW-1185">Reference proteome</keyword>
<dbReference type="GO" id="GO:0005929">
    <property type="term" value="C:cilium"/>
    <property type="evidence" value="ECO:0007669"/>
    <property type="project" value="UniProtKB-SubCell"/>
</dbReference>
<accession>A0A401PT12</accession>
<feature type="transmembrane region" description="Helical" evidence="14">
    <location>
        <begin position="7"/>
        <end position="26"/>
    </location>
</feature>
<comment type="similarity">
    <text evidence="4">Belongs to the TMEM138 family.</text>
</comment>
<dbReference type="STRING" id="75743.A0A401PT12"/>
<keyword evidence="9 14" id="KW-1133">Transmembrane helix</keyword>
<evidence type="ECO:0000313" key="16">
    <source>
        <dbReference type="Proteomes" id="UP000288216"/>
    </source>
</evidence>
<evidence type="ECO:0000256" key="8">
    <source>
        <dbReference type="ARBA" id="ARBA00022794"/>
    </source>
</evidence>
<evidence type="ECO:0000256" key="3">
    <source>
        <dbReference type="ARBA" id="ARBA00004138"/>
    </source>
</evidence>
<name>A0A401PT12_SCYTO</name>
<dbReference type="PANTHER" id="PTHR13306">
    <property type="entry name" value="TRANSMEMBRANE PROTEIN 138"/>
    <property type="match status" value="1"/>
</dbReference>
<dbReference type="Pfam" id="PF09799">
    <property type="entry name" value="Transmemb_17"/>
    <property type="match status" value="1"/>
</dbReference>
<feature type="transmembrane region" description="Helical" evidence="14">
    <location>
        <begin position="71"/>
        <end position="93"/>
    </location>
</feature>
<keyword evidence="8" id="KW-0970">Cilium biogenesis/degradation</keyword>
<feature type="transmembrane region" description="Helical" evidence="14">
    <location>
        <begin position="169"/>
        <end position="189"/>
    </location>
</feature>
<protein>
    <recommendedName>
        <fullName evidence="5">Transmembrane protein 138</fullName>
    </recommendedName>
</protein>
<dbReference type="OMA" id="WIQNLRW"/>
<keyword evidence="6" id="KW-0926">Vacuole</keyword>
<dbReference type="GO" id="GO:0030030">
    <property type="term" value="P:cell projection organization"/>
    <property type="evidence" value="ECO:0007669"/>
    <property type="project" value="UniProtKB-KW"/>
</dbReference>
<evidence type="ECO:0000256" key="11">
    <source>
        <dbReference type="ARBA" id="ARBA00023136"/>
    </source>
</evidence>
<gene>
    <name evidence="15" type="ORF">scyTo_0015453</name>
</gene>
<feature type="transmembrane region" description="Helical" evidence="14">
    <location>
        <begin position="135"/>
        <end position="157"/>
    </location>
</feature>
<proteinExistence type="inferred from homology"/>
<evidence type="ECO:0000256" key="5">
    <source>
        <dbReference type="ARBA" id="ARBA00014515"/>
    </source>
</evidence>
<dbReference type="EMBL" id="BFAA01008775">
    <property type="protein sequence ID" value="GCB76247.1"/>
    <property type="molecule type" value="Genomic_DNA"/>
</dbReference>
<evidence type="ECO:0000256" key="6">
    <source>
        <dbReference type="ARBA" id="ARBA00022554"/>
    </source>
</evidence>
<evidence type="ECO:0000256" key="7">
    <source>
        <dbReference type="ARBA" id="ARBA00022692"/>
    </source>
</evidence>
<evidence type="ECO:0000256" key="2">
    <source>
        <dbReference type="ARBA" id="ARBA00004128"/>
    </source>
</evidence>
<keyword evidence="10" id="KW-0969">Cilium</keyword>
<evidence type="ECO:0000256" key="12">
    <source>
        <dbReference type="ARBA" id="ARBA00023180"/>
    </source>
</evidence>
<feature type="transmembrane region" description="Helical" evidence="14">
    <location>
        <begin position="38"/>
        <end position="59"/>
    </location>
</feature>
<dbReference type="PANTHER" id="PTHR13306:SF6">
    <property type="entry name" value="TRANSMEMBRANE PROTEIN 138"/>
    <property type="match status" value="1"/>
</dbReference>
<keyword evidence="12" id="KW-0325">Glycoprotein</keyword>
<dbReference type="InterPro" id="IPR019184">
    <property type="entry name" value="Uncharacterised_TM-17"/>
</dbReference>
<dbReference type="Proteomes" id="UP000288216">
    <property type="component" value="Unassembled WGS sequence"/>
</dbReference>